<dbReference type="Pfam" id="PF13424">
    <property type="entry name" value="TPR_12"/>
    <property type="match status" value="1"/>
</dbReference>
<dbReference type="GO" id="GO:0003677">
    <property type="term" value="F:DNA binding"/>
    <property type="evidence" value="ECO:0007669"/>
    <property type="project" value="UniProtKB-UniRule"/>
</dbReference>
<evidence type="ECO:0000259" key="5">
    <source>
        <dbReference type="PROSITE" id="PS51755"/>
    </source>
</evidence>
<dbReference type="GO" id="GO:0006355">
    <property type="term" value="P:regulation of DNA-templated transcription"/>
    <property type="evidence" value="ECO:0007669"/>
    <property type="project" value="InterPro"/>
</dbReference>
<dbReference type="InterPro" id="IPR001867">
    <property type="entry name" value="OmpR/PhoB-type_DNA-bd"/>
</dbReference>
<keyword evidence="3" id="KW-0802">TPR repeat</keyword>
<proteinExistence type="inferred from homology"/>
<dbReference type="CDD" id="cd15831">
    <property type="entry name" value="BTAD"/>
    <property type="match status" value="1"/>
</dbReference>
<dbReference type="Gene3D" id="3.40.50.300">
    <property type="entry name" value="P-loop containing nucleotide triphosphate hydrolases"/>
    <property type="match status" value="1"/>
</dbReference>
<dbReference type="GO" id="GO:0043531">
    <property type="term" value="F:ADP binding"/>
    <property type="evidence" value="ECO:0007669"/>
    <property type="project" value="InterPro"/>
</dbReference>
<accession>A0A318JU41</accession>
<dbReference type="Gene3D" id="1.25.40.10">
    <property type="entry name" value="Tetratricopeptide repeat domain"/>
    <property type="match status" value="2"/>
</dbReference>
<dbReference type="Proteomes" id="UP000247569">
    <property type="component" value="Unassembled WGS sequence"/>
</dbReference>
<dbReference type="InterPro" id="IPR016032">
    <property type="entry name" value="Sig_transdc_resp-reg_C-effctor"/>
</dbReference>
<dbReference type="InterPro" id="IPR011990">
    <property type="entry name" value="TPR-like_helical_dom_sf"/>
</dbReference>
<evidence type="ECO:0000256" key="3">
    <source>
        <dbReference type="PROSITE-ProRule" id="PRU00339"/>
    </source>
</evidence>
<dbReference type="Pfam" id="PF03704">
    <property type="entry name" value="BTAD"/>
    <property type="match status" value="1"/>
</dbReference>
<evidence type="ECO:0000313" key="7">
    <source>
        <dbReference type="Proteomes" id="UP000247569"/>
    </source>
</evidence>
<gene>
    <name evidence="6" type="ORF">DFR70_1228</name>
</gene>
<dbReference type="InterPro" id="IPR005158">
    <property type="entry name" value="BTAD"/>
</dbReference>
<keyword evidence="2 4" id="KW-0238">DNA-binding</keyword>
<comment type="caution">
    <text evidence="6">The sequence shown here is derived from an EMBL/GenBank/DDBJ whole genome shotgun (WGS) entry which is preliminary data.</text>
</comment>
<dbReference type="InterPro" id="IPR036388">
    <property type="entry name" value="WH-like_DNA-bd_sf"/>
</dbReference>
<dbReference type="PROSITE" id="PS50005">
    <property type="entry name" value="TPR"/>
    <property type="match status" value="1"/>
</dbReference>
<comment type="similarity">
    <text evidence="1">Belongs to the AfsR/DnrI/RedD regulatory family.</text>
</comment>
<feature type="domain" description="OmpR/PhoB-type" evidence="5">
    <location>
        <begin position="1"/>
        <end position="93"/>
    </location>
</feature>
<dbReference type="EMBL" id="QJKF01000022">
    <property type="protein sequence ID" value="PXX54867.1"/>
    <property type="molecule type" value="Genomic_DNA"/>
</dbReference>
<dbReference type="SMART" id="SM00028">
    <property type="entry name" value="TPR"/>
    <property type="match status" value="5"/>
</dbReference>
<dbReference type="Gene3D" id="1.10.10.10">
    <property type="entry name" value="Winged helix-like DNA-binding domain superfamily/Winged helix DNA-binding domain"/>
    <property type="match status" value="2"/>
</dbReference>
<organism evidence="6 7">
    <name type="scientific">Nocardia tenerifensis</name>
    <dbReference type="NCBI Taxonomy" id="228006"/>
    <lineage>
        <taxon>Bacteria</taxon>
        <taxon>Bacillati</taxon>
        <taxon>Actinomycetota</taxon>
        <taxon>Actinomycetes</taxon>
        <taxon>Mycobacteriales</taxon>
        <taxon>Nocardiaceae</taxon>
        <taxon>Nocardia</taxon>
    </lineage>
</organism>
<evidence type="ECO:0000256" key="2">
    <source>
        <dbReference type="ARBA" id="ARBA00023125"/>
    </source>
</evidence>
<protein>
    <submittedName>
        <fullName evidence="6">DNA-binding SARP family transcriptional activator</fullName>
    </submittedName>
</protein>
<feature type="repeat" description="TPR" evidence="3">
    <location>
        <begin position="826"/>
        <end position="859"/>
    </location>
</feature>
<dbReference type="GO" id="GO:0000160">
    <property type="term" value="P:phosphorelay signal transduction system"/>
    <property type="evidence" value="ECO:0007669"/>
    <property type="project" value="InterPro"/>
</dbReference>
<dbReference type="PROSITE" id="PS51755">
    <property type="entry name" value="OMPR_PHOB"/>
    <property type="match status" value="1"/>
</dbReference>
<dbReference type="PANTHER" id="PTHR47691">
    <property type="entry name" value="REGULATOR-RELATED"/>
    <property type="match status" value="1"/>
</dbReference>
<sequence length="918" mass="102462">MVEFRLLGSVDAIAEGGGPVDLGHARQRSVLAVLLVEVGRPVPVDVLIDRVWGQRPPLRARETLRAYTSRLRFELATAGAVLRRRAGGYVVEAEPETVDIYRFRRVVEEARRIEDPVRGAVGLGRALKLWRGRPFAGVDSLWLNEIRDHWEAERAAVQAEWIDRMLQAGRHSELVGVLPAWVGERPLDEQLARQWMLALHGTGRQAEALQVYHDLRARLTEELGVDPDAQLQQQYQSILRGDPAPLASRFPKSFGRNDLPGDIPDFTGRAAEMASLIAAARPSGSPAIVMIDGMAGVGKTALVVHAAHHLADRYPDGRLFIDLHGHSTDGDRVDPMAALDNLLRAIGVPGQTIPPTVDQRAALWRAEIADRRVLLVLDNALDGGQIRPLLPGSAESLTLVTSRQRLADLDGARVLSIDVLSAEQALDLFARAVDDARVVTDPAAAAEVAALCGHLPLAIRVAAARLRARPAWTVAYLADRLRDERRRLGELTIGNRSVAAAFGLSYRHLDSEQQRMFRLLGLITGPDIDTSAAAALAATNGEDAERLLEALVDTHLLEQPRPGRYQMHDLVHQYAHAIALATETPDIRQRTQRRLVDFYLRTAYAADRLLRPARLPIPLDAAVQDCRPGRLADHRDALEWMDTEHCNVIAAQRLATTHDWHDAVWQLAWSLRSFHNQRGYLRNDVDACLAGLAAADRLDDPFAQAHALRALCQACIAVGRWDEMLEYSRRALTLDERTGDLAGQANTHHLLAVYWDRYRGDLQQALEHCTRALHLFQRLERPDWEGEELNAVAWFLARQGDYDRAFDYATNALDLCRRHHNRLGEAMTLDTLGYIARHTGDWSRALDYYRQAIAIDRELGMDFGLTATLEHLGHTYLALGQPEQTRTAWREALEVYRIQHRTDEADRIIGRLATLGNP</sequence>
<evidence type="ECO:0000256" key="1">
    <source>
        <dbReference type="ARBA" id="ARBA00005820"/>
    </source>
</evidence>
<evidence type="ECO:0000313" key="6">
    <source>
        <dbReference type="EMBL" id="PXX54867.1"/>
    </source>
</evidence>
<dbReference type="SMART" id="SM00862">
    <property type="entry name" value="Trans_reg_C"/>
    <property type="match status" value="1"/>
</dbReference>
<dbReference type="SUPFAM" id="SSF52540">
    <property type="entry name" value="P-loop containing nucleoside triphosphate hydrolases"/>
    <property type="match status" value="1"/>
</dbReference>
<dbReference type="SUPFAM" id="SSF46894">
    <property type="entry name" value="C-terminal effector domain of the bipartite response regulators"/>
    <property type="match status" value="1"/>
</dbReference>
<feature type="DNA-binding region" description="OmpR/PhoB-type" evidence="4">
    <location>
        <begin position="1"/>
        <end position="93"/>
    </location>
</feature>
<evidence type="ECO:0000256" key="4">
    <source>
        <dbReference type="PROSITE-ProRule" id="PRU01091"/>
    </source>
</evidence>
<dbReference type="InterPro" id="IPR019734">
    <property type="entry name" value="TPR_rpt"/>
</dbReference>
<dbReference type="PRINTS" id="PR00364">
    <property type="entry name" value="DISEASERSIST"/>
</dbReference>
<name>A0A318JU41_9NOCA</name>
<dbReference type="PANTHER" id="PTHR47691:SF3">
    <property type="entry name" value="HTH-TYPE TRANSCRIPTIONAL REGULATOR RV0890C-RELATED"/>
    <property type="match status" value="1"/>
</dbReference>
<keyword evidence="7" id="KW-1185">Reference proteome</keyword>
<dbReference type="AlphaFoldDB" id="A0A318JU41"/>
<reference evidence="6 7" key="1">
    <citation type="submission" date="2018-05" db="EMBL/GenBank/DDBJ databases">
        <title>Genomic Encyclopedia of Type Strains, Phase IV (KMG-IV): sequencing the most valuable type-strain genomes for metagenomic binning, comparative biology and taxonomic classification.</title>
        <authorList>
            <person name="Goeker M."/>
        </authorList>
    </citation>
    <scope>NUCLEOTIDE SEQUENCE [LARGE SCALE GENOMIC DNA]</scope>
    <source>
        <strain evidence="6 7">DSM 44704</strain>
    </source>
</reference>
<dbReference type="SUPFAM" id="SSF48452">
    <property type="entry name" value="TPR-like"/>
    <property type="match status" value="3"/>
</dbReference>
<dbReference type="InterPro" id="IPR027417">
    <property type="entry name" value="P-loop_NTPase"/>
</dbReference>
<dbReference type="SMART" id="SM01043">
    <property type="entry name" value="BTAD"/>
    <property type="match status" value="1"/>
</dbReference>